<proteinExistence type="predicted"/>
<sequence length="83" mass="9537">MVEDPYVLEYYFKIKNSHIPFKIAGSTYADNVYLAFSPNNPHSKEYAKILSEGINTLRKSGELDKILAKYGLHDWEKPTNAKN</sequence>
<protein>
    <submittedName>
        <fullName evidence="1">ABC transporter, periplasmic domain</fullName>
    </submittedName>
</protein>
<dbReference type="AlphaFoldDB" id="A0A1W1BSG1"/>
<gene>
    <name evidence="1" type="ORF">MNB_SM-4-897</name>
</gene>
<accession>A0A1W1BSG1</accession>
<reference evidence="1" key="1">
    <citation type="submission" date="2016-10" db="EMBL/GenBank/DDBJ databases">
        <authorList>
            <person name="de Groot N.N."/>
        </authorList>
    </citation>
    <scope>NUCLEOTIDE SEQUENCE</scope>
</reference>
<dbReference type="EMBL" id="FPHF01000034">
    <property type="protein sequence ID" value="SFV56538.1"/>
    <property type="molecule type" value="Genomic_DNA"/>
</dbReference>
<organism evidence="1">
    <name type="scientific">hydrothermal vent metagenome</name>
    <dbReference type="NCBI Taxonomy" id="652676"/>
    <lineage>
        <taxon>unclassified sequences</taxon>
        <taxon>metagenomes</taxon>
        <taxon>ecological metagenomes</taxon>
    </lineage>
</organism>
<name>A0A1W1BSG1_9ZZZZ</name>
<dbReference type="Gene3D" id="3.40.190.10">
    <property type="entry name" value="Periplasmic binding protein-like II"/>
    <property type="match status" value="2"/>
</dbReference>
<evidence type="ECO:0000313" key="1">
    <source>
        <dbReference type="EMBL" id="SFV56538.1"/>
    </source>
</evidence>
<dbReference type="SUPFAM" id="SSF53850">
    <property type="entry name" value="Periplasmic binding protein-like II"/>
    <property type="match status" value="1"/>
</dbReference>